<proteinExistence type="predicted"/>
<keyword evidence="2" id="KW-1185">Reference proteome</keyword>
<organism evidence="1 2">
    <name type="scientific">Artomyces pyxidatus</name>
    <dbReference type="NCBI Taxonomy" id="48021"/>
    <lineage>
        <taxon>Eukaryota</taxon>
        <taxon>Fungi</taxon>
        <taxon>Dikarya</taxon>
        <taxon>Basidiomycota</taxon>
        <taxon>Agaricomycotina</taxon>
        <taxon>Agaricomycetes</taxon>
        <taxon>Russulales</taxon>
        <taxon>Auriscalpiaceae</taxon>
        <taxon>Artomyces</taxon>
    </lineage>
</organism>
<gene>
    <name evidence="1" type="ORF">BV25DRAFT_1899577</name>
</gene>
<comment type="caution">
    <text evidence="1">The sequence shown here is derived from an EMBL/GenBank/DDBJ whole genome shotgun (WGS) entry which is preliminary data.</text>
</comment>
<evidence type="ECO:0000313" key="2">
    <source>
        <dbReference type="Proteomes" id="UP000814140"/>
    </source>
</evidence>
<accession>A0ACB8T4E0</accession>
<sequence>MIKLDTSTPASEAAHKPSLADLSRNASVISSSSSSSSTSSLVKTPRPRPIRTFSSPRSRSPGGPTTPRASRPPAYITKELGLAEEPPPDDARRRQSSRAPSKSKSRNSSVNGRLGAEDFEFGEILGEGSYSTVLHVTHRATRQEYAIKVLDKGHLKRNNKLQTALAEKNTLVRLGSGHPGIVRLHWAFQDEWSLYFVLDLAKNGELQSRITRMGSLSTTCARYYTAQLIDALDYMHSRGVIHRDLKPENLLLDDAFRIKVTDFGTGKLIDIATQPATKTFVGTAQYVSPELLEANETSKSSDLWALGCVVYQMIAGRFAFQGLSEYLTWQKIKQLEYTFPEGFDEQAKDLIKHLLVRDPLERLGAGPPGSTHDMAALRAHPFLASIDWATLWTDPAPSLETGLVRREVHGAEQNWEDVGAAWDELVSGEGDGEDSMEWAEDAEGGEYRIFGGGARAAYDAGFVPPEEVGPLGELPEYARERGDPETAVDVGEELLDAVSERTMLGNTVGPTSGPPRNALVNGNGAIQFALPLDPAESKSSVDQGDEEHATAPLTPDPGTTPTADFPLGGGTTLTNGSANGHEPPPEGKGGGVAGPSAPMNVPTPALRDSYSTSSSDGSPVEKLGAALEAMGLNRGRLRTRSPSRGPAAPAPVPDWASVLGPGETLLFHAPVEETVLKRRTSRLLLPLPVTPRRPKERQLALTSHRLVCLKQLKGGRGVGVKSEYGLRGPEKEKEKQKEREKEARSMITGVASKGGREFVVLTTNKSAFFAAESEESALAWVERISQALQMHQQQNRERKLSNART</sequence>
<protein>
    <submittedName>
        <fullName evidence="1">Kinase-like protein</fullName>
    </submittedName>
</protein>
<evidence type="ECO:0000313" key="1">
    <source>
        <dbReference type="EMBL" id="KAI0062841.1"/>
    </source>
</evidence>
<dbReference type="Proteomes" id="UP000814140">
    <property type="component" value="Unassembled WGS sequence"/>
</dbReference>
<reference evidence="1" key="2">
    <citation type="journal article" date="2022" name="New Phytol.">
        <title>Evolutionary transition to the ectomycorrhizal habit in the genomes of a hyperdiverse lineage of mushroom-forming fungi.</title>
        <authorList>
            <person name="Looney B."/>
            <person name="Miyauchi S."/>
            <person name="Morin E."/>
            <person name="Drula E."/>
            <person name="Courty P.E."/>
            <person name="Kohler A."/>
            <person name="Kuo A."/>
            <person name="LaButti K."/>
            <person name="Pangilinan J."/>
            <person name="Lipzen A."/>
            <person name="Riley R."/>
            <person name="Andreopoulos W."/>
            <person name="He G."/>
            <person name="Johnson J."/>
            <person name="Nolan M."/>
            <person name="Tritt A."/>
            <person name="Barry K.W."/>
            <person name="Grigoriev I.V."/>
            <person name="Nagy L.G."/>
            <person name="Hibbett D."/>
            <person name="Henrissat B."/>
            <person name="Matheny P.B."/>
            <person name="Labbe J."/>
            <person name="Martin F.M."/>
        </authorList>
    </citation>
    <scope>NUCLEOTIDE SEQUENCE</scope>
    <source>
        <strain evidence="1">HHB10654</strain>
    </source>
</reference>
<dbReference type="EMBL" id="MU277205">
    <property type="protein sequence ID" value="KAI0062841.1"/>
    <property type="molecule type" value="Genomic_DNA"/>
</dbReference>
<reference evidence="1" key="1">
    <citation type="submission" date="2021-03" db="EMBL/GenBank/DDBJ databases">
        <authorList>
            <consortium name="DOE Joint Genome Institute"/>
            <person name="Ahrendt S."/>
            <person name="Looney B.P."/>
            <person name="Miyauchi S."/>
            <person name="Morin E."/>
            <person name="Drula E."/>
            <person name="Courty P.E."/>
            <person name="Chicoki N."/>
            <person name="Fauchery L."/>
            <person name="Kohler A."/>
            <person name="Kuo A."/>
            <person name="Labutti K."/>
            <person name="Pangilinan J."/>
            <person name="Lipzen A."/>
            <person name="Riley R."/>
            <person name="Andreopoulos W."/>
            <person name="He G."/>
            <person name="Johnson J."/>
            <person name="Barry K.W."/>
            <person name="Grigoriev I.V."/>
            <person name="Nagy L."/>
            <person name="Hibbett D."/>
            <person name="Henrissat B."/>
            <person name="Matheny P.B."/>
            <person name="Labbe J."/>
            <person name="Martin F."/>
        </authorList>
    </citation>
    <scope>NUCLEOTIDE SEQUENCE</scope>
    <source>
        <strain evidence="1">HHB10654</strain>
    </source>
</reference>
<name>A0ACB8T4E0_9AGAM</name>